<dbReference type="OrthoDB" id="410989at2759"/>
<evidence type="ECO:0000259" key="6">
    <source>
        <dbReference type="Pfam" id="PF24634"/>
    </source>
</evidence>
<feature type="transmembrane region" description="Helical" evidence="3">
    <location>
        <begin position="5988"/>
        <end position="6005"/>
    </location>
</feature>
<dbReference type="Pfam" id="PF24633">
    <property type="entry name" value="DUF7630"/>
    <property type="match status" value="1"/>
</dbReference>
<feature type="domain" description="DUF7630" evidence="5">
    <location>
        <begin position="2012"/>
        <end position="2054"/>
    </location>
</feature>
<feature type="region of interest" description="Disordered" evidence="2">
    <location>
        <begin position="104"/>
        <end position="137"/>
    </location>
</feature>
<dbReference type="InterPro" id="IPR009030">
    <property type="entry name" value="Growth_fac_rcpt_cys_sf"/>
</dbReference>
<feature type="transmembrane region" description="Helical" evidence="3">
    <location>
        <begin position="2253"/>
        <end position="2278"/>
    </location>
</feature>
<accession>J4C7F0</accession>
<keyword evidence="3" id="KW-0472">Membrane</keyword>
<feature type="transmembrane region" description="Helical" evidence="3">
    <location>
        <begin position="6045"/>
        <end position="6067"/>
    </location>
</feature>
<dbReference type="Pfam" id="PF24634">
    <property type="entry name" value="DUF7631"/>
    <property type="match status" value="1"/>
</dbReference>
<evidence type="ECO:0000256" key="1">
    <source>
        <dbReference type="SAM" id="Coils"/>
    </source>
</evidence>
<evidence type="ECO:0000313" key="8">
    <source>
        <dbReference type="Proteomes" id="UP000003786"/>
    </source>
</evidence>
<name>J4C7F0_THEOR</name>
<feature type="transmembrane region" description="Helical" evidence="3">
    <location>
        <begin position="6017"/>
        <end position="6039"/>
    </location>
</feature>
<feature type="transmembrane region" description="Helical" evidence="3">
    <location>
        <begin position="2098"/>
        <end position="2119"/>
    </location>
</feature>
<dbReference type="InterPro" id="IPR056047">
    <property type="entry name" value="CRMPA-like_DUF7630"/>
</dbReference>
<feature type="transmembrane region" description="Helical" evidence="3">
    <location>
        <begin position="2182"/>
        <end position="2210"/>
    </location>
</feature>
<feature type="transmembrane region" description="Helical" evidence="3">
    <location>
        <begin position="5726"/>
        <end position="5744"/>
    </location>
</feature>
<keyword evidence="1" id="KW-0175">Coiled coil</keyword>
<evidence type="ECO:0000259" key="4">
    <source>
        <dbReference type="Pfam" id="PF07699"/>
    </source>
</evidence>
<dbReference type="Proteomes" id="UP000003786">
    <property type="component" value="Chromosome 1"/>
</dbReference>
<feature type="transmembrane region" description="Helical" evidence="3">
    <location>
        <begin position="5796"/>
        <end position="5816"/>
    </location>
</feature>
<feature type="transmembrane region" description="Helical" evidence="3">
    <location>
        <begin position="5916"/>
        <end position="5935"/>
    </location>
</feature>
<keyword evidence="8" id="KW-1185">Reference proteome</keyword>
<feature type="transmembrane region" description="Helical" evidence="3">
    <location>
        <begin position="2420"/>
        <end position="2438"/>
    </location>
</feature>
<keyword evidence="3" id="KW-0812">Transmembrane</keyword>
<feature type="domain" description="Tyrosine-protein kinase ephrin type A/B receptor-like" evidence="4">
    <location>
        <begin position="1287"/>
        <end position="1327"/>
    </location>
</feature>
<dbReference type="KEGG" id="tot:TOT_010000390"/>
<feature type="domain" description="Tyrosine-protein kinase ephrin type A/B receptor-like" evidence="4">
    <location>
        <begin position="5260"/>
        <end position="5300"/>
    </location>
</feature>
<reference evidence="7 8" key="1">
    <citation type="journal article" date="2012" name="MBio">
        <title>Comparative genome analysis of three eukaryotic parasites with differing abilities to transform leukocytes reveals key mediators of Theileria-induced leukocyte transformation.</title>
        <authorList>
            <person name="Hayashida K."/>
            <person name="Hara Y."/>
            <person name="Abe T."/>
            <person name="Yamasaki C."/>
            <person name="Toyoda A."/>
            <person name="Kosuge T."/>
            <person name="Suzuki Y."/>
            <person name="Sato Y."/>
            <person name="Kawashima S."/>
            <person name="Katayama T."/>
            <person name="Wakaguri H."/>
            <person name="Inoue N."/>
            <person name="Homma K."/>
            <person name="Tada-Umezaki M."/>
            <person name="Yagi Y."/>
            <person name="Fujii Y."/>
            <person name="Habara T."/>
            <person name="Kanehisa M."/>
            <person name="Watanabe H."/>
            <person name="Ito K."/>
            <person name="Gojobori T."/>
            <person name="Sugawara H."/>
            <person name="Imanishi T."/>
            <person name="Weir W."/>
            <person name="Gardner M."/>
            <person name="Pain A."/>
            <person name="Shiels B."/>
            <person name="Hattori M."/>
            <person name="Nene V."/>
            <person name="Sugimoto C."/>
        </authorList>
    </citation>
    <scope>NUCLEOTIDE SEQUENCE [LARGE SCALE GENOMIC DNA]</scope>
    <source>
        <strain evidence="7 8">Shintoku</strain>
    </source>
</reference>
<feature type="transmembrane region" description="Helical" evidence="3">
    <location>
        <begin position="2310"/>
        <end position="2331"/>
    </location>
</feature>
<evidence type="ECO:0000259" key="5">
    <source>
        <dbReference type="Pfam" id="PF24633"/>
    </source>
</evidence>
<feature type="domain" description="Tyrosine-protein kinase ephrin type A/B receptor-like" evidence="4">
    <location>
        <begin position="5013"/>
        <end position="5054"/>
    </location>
</feature>
<dbReference type="SUPFAM" id="SSF57184">
    <property type="entry name" value="Growth factor receptor domain"/>
    <property type="match status" value="3"/>
</dbReference>
<dbReference type="SMART" id="SM01411">
    <property type="entry name" value="Ephrin_rec_like"/>
    <property type="match status" value="17"/>
</dbReference>
<evidence type="ECO:0000256" key="2">
    <source>
        <dbReference type="SAM" id="MobiDB-lite"/>
    </source>
</evidence>
<feature type="domain" description="Tyrosine-protein kinase ephrin type A/B receptor-like" evidence="4">
    <location>
        <begin position="4662"/>
        <end position="4703"/>
    </location>
</feature>
<dbReference type="EMBL" id="AP011946">
    <property type="protein sequence ID" value="BAM38923.1"/>
    <property type="molecule type" value="Genomic_DNA"/>
</dbReference>
<protein>
    <submittedName>
        <fullName evidence="7">Uncharacterized protein</fullName>
    </submittedName>
</protein>
<feature type="compositionally biased region" description="Polar residues" evidence="2">
    <location>
        <begin position="104"/>
        <end position="125"/>
    </location>
</feature>
<feature type="transmembrane region" description="Helical" evidence="3">
    <location>
        <begin position="2382"/>
        <end position="2400"/>
    </location>
</feature>
<dbReference type="InterPro" id="IPR011641">
    <property type="entry name" value="Tyr-kin_ephrin_A/B_rcpt-like"/>
</dbReference>
<proteinExistence type="predicted"/>
<organism evidence="7 8">
    <name type="scientific">Theileria orientalis strain Shintoku</name>
    <dbReference type="NCBI Taxonomy" id="869250"/>
    <lineage>
        <taxon>Eukaryota</taxon>
        <taxon>Sar</taxon>
        <taxon>Alveolata</taxon>
        <taxon>Apicomplexa</taxon>
        <taxon>Aconoidasida</taxon>
        <taxon>Piroplasmida</taxon>
        <taxon>Theileriidae</taxon>
        <taxon>Theileria</taxon>
    </lineage>
</organism>
<feature type="domain" description="Tyrosine-protein kinase ephrin type A/B receptor-like" evidence="4">
    <location>
        <begin position="1722"/>
        <end position="1767"/>
    </location>
</feature>
<dbReference type="RefSeq" id="XP_009689224.1">
    <property type="nucleotide sequence ID" value="XM_009690929.1"/>
</dbReference>
<feature type="coiled-coil region" evidence="1">
    <location>
        <begin position="6279"/>
        <end position="6313"/>
    </location>
</feature>
<feature type="transmembrane region" description="Helical" evidence="3">
    <location>
        <begin position="5956"/>
        <end position="5976"/>
    </location>
</feature>
<dbReference type="eggNOG" id="KOG1217">
    <property type="taxonomic scope" value="Eukaryota"/>
</dbReference>
<dbReference type="VEuPathDB" id="PiroplasmaDB:TOT_010000390"/>
<dbReference type="Gene3D" id="2.10.50.10">
    <property type="entry name" value="Tumor Necrosis Factor Receptor, subunit A, domain 2"/>
    <property type="match status" value="10"/>
</dbReference>
<feature type="compositionally biased region" description="Low complexity" evidence="2">
    <location>
        <begin position="127"/>
        <end position="137"/>
    </location>
</feature>
<dbReference type="GeneID" id="20713311"/>
<dbReference type="PANTHER" id="PTHR46967">
    <property type="entry name" value="INSULIN-LIKE GROWTH FACTOR BINDING PROTEIN,N-TERMINAL"/>
    <property type="match status" value="1"/>
</dbReference>
<feature type="coiled-coil region" evidence="1">
    <location>
        <begin position="2741"/>
        <end position="2768"/>
    </location>
</feature>
<feature type="transmembrane region" description="Helical" evidence="3">
    <location>
        <begin position="2058"/>
        <end position="2077"/>
    </location>
</feature>
<sequence length="6356" mass="726256">MKILDKILKLTIILKFFPKFTECSNTQVSDTTFVCLFDIECNITIKNSSTITKAHVSKDDTCTSDEHLKDFVTTDVNSNSVVKWKPELKDKNLTSVKLCVTKTSGQTKTSEPAGTSDHAATSENAEISEQTQTSDQTETCEQVGTIKLYSLSHHYSIDENNDLALVLIGSNVYNLDLVISKEDQYVLGDSPRKYKFVKLNEHLVVHAPLFILLDADKEFTQVNLYIHYHETTTYLTFLQKLVIFNIGKVATFDHRVVEKHIIAEIKGISLEDLKRLDASQTSKEPKEFFFLSAQSNDDTTGLPSMCGSSNTLWHLLDLTYKISEGTTKSLVILLPIELYNKTIKICGGFKRDNLKDYYIPLYTFTASDKFARHYQNVFYASPLGMADLEFDSDFHPLSEIKFICPCTLSYLDKIRRSYNIPKMCDKIMDYKVGYQEVNTNISKYNPDVSYEPSDLYLSIHNKTMLSNYFLAHKLVYLPDKSVHSEKGTKWIKNSIFLPRLYAEHQYPYVIFLCDRWRHNVCFTDDEFDTIIGVIHPSPDLVFEVSASWSEDGMTVGLKMRSQKPPIIKLVMSKDIQYANYESKCNTHKGFYPFPPEQTEPQNEYYTHVYKINRLIQGRIYYLCILRAKEQENQQQNIQELYEQQQSILNNPLKSHVTSKMSWNFIGIINTQSVVSDLRLSFTKVGNEGNLLFPTTGFQGNCRLNGFYFSKNMLLDCKSLNPSDEISLTLPRYEYSSLINFVDNYRTHTGPEPPSTDNHSESEGFWLSYDETHWKGLGRYINYTGPFQPSENLYKVCVCLNRDCYFSGNAFYSRLNSFELSRFIRINDFFDQMALGIVLCIYNRRIVVCFDAHEDFKLSIQHEIKFQLPQIKISSISFDEQTNMPCILSPNSIYVYKPDLKSKLEITNVLEMKQMFSFPQVTFFQSQDSLKAFIKEVSIHSAIQAKWNGTDFTESNATCDHKTHMDSHPDLMIQVGIVVTKKTNNLYIYKIDETLYDCFHVDENLALIYNKIQVKFEEKACVVTKVTQLDLNKQFAKISDGIILKVDKRSLLGMELQMFFITQQENETIYVFYLKDDEFKYYSRVKATKGIRDFVITRTHIICLYALLLQDELSQSILQIDYDNLVDVNLAYPGLEEMAYGKHYSFDPEVSSEFILKFYLDEAQSKIPFPEDHPKELAIGESGLFVNINNGKISGRVKFVGTLEATVYVDVFLGKGSVKLSFVSKCPLGFQLDSGTNSCKRCPKGYYRHKMSLEACVSCEDYIQNSTTDSEGKESPLECVCKPGFFNSNNTCIECPPGTYSDDLGALVCEGVCPPKQVSKVRGASSLEQLMCTCIAGYYLGENGCEKCVIGTYCPGRNQVIRCPANTTTIETGNTGIEACVCNPGYELLENECRPCEITSYKPTIGNERCTPCSLDSYDIQSYTQITGAISKVECNKCQKGYYFNGTACTDCPPNSFCKGGSFKPVKCGENSIIKKDTATGAHECLCPKGYGFTSMNVNSLIPRNCVKCPVNTFQIVEGTQMGCIACPENTYTLSEGSTSLVDCIPLPGYFSLMHEDYSQVVKSIESRHMIGDHRRPSSPEIKCFRSTDDILSSYVTLTQSLETCVELCNSNPHCRYFYYKSMGGISNNILSEGSENICATYTTFDLKAPQSIGGEVIDIINEEEGPMMCEIVRDYVFPKFVPCPRNYYCPGGLNSEKIKCSKNSVTLKEGAVSVEECLCLPGTYLRYGSCVPCKIGYYKPTISNSVCTLCPNDTTTAEEGAYMVNQCVCNSHMYAITLKRTREVKVRRLIYVTEENEDQAESDQEIEHDIDRMLKKKIEMLTSKNLNYYCSHCLHGYFCKGSWMFKRVHMPPIPCYSGSSVPVSATSHSIKSCLCNPGYGTRQQDFNVDSGYGISCEICPPGTYKSVYENAPCLGMCPAYSTSFPGSTSESECFCIPGYYMYHEGEKMECKKCPEGMICHGGTERSGNNLPIPKKGFGIVPSLSESGSQGSFLQRSGNNMEAHTEEPQLLATECPNPDKCIGGGQCREGSKGFLCTECTKDYDMDYFNSECTKCSKELLKLLSPRMALYLSVILLCYHNRQYNMYSEMSLVPMFKIGYMFLITLVPMGFISSTSGSSIWRYHSLYRNLFLSNISIFVNTERLNCFRNGIYSIVKGLNKAGLLTQIRSEDDLEYWHLWYAQRYLGILKVLIDLCVTVVLSCICLFINALILDSEARVTKRLEDLSSETDENEISLSMIRSENDLVDFKRRRTGILIEMVILTACIHVPSIFMNSLSMLWCTDLKASGKRVLFNMPNQICSISNRYFMSGMVIGNLSMCVAMGFMAYLLISLLKSNRKSEWKNIFVTGYRNKYRFWDIVQLTRQVLIVGIMVMQPSLDSKKSEMQALLSLLFLQTAYLFVLLYYEPYDARSGNAPANLEKTLTYITIFGSLFIYGSHLYHYGEYGYVPFVMAITGCFMLSKTVVTELITVEASLSKPGNFFKSVVETLSLLFNYSNAMLYFNYKDDTLVFESSNVKRSSETICRLWIYTSQDRKFLLTCLRDLIHQCVAYKCKGSFSREFFYFYTRLIYWHSKCIKINIFSKDLEEKDLINHVAFLYYFDKKLKDNAVWVLFNYPLNSLKSHRSYYHNSFNCGEGCKAFFMKTSAECIDELGACLLVDLLFESLYDNIHLSLAEFYYSMLSVSRIEVAQMNTIFKIYKKHIKYVRNYDKYMHKYKLDSISSEITTLKELTKLDGDEGALMVKQQELFEEKEQLTREIIQLSESIENKSKLVGAARKQFTRASVLKVGVENVLAKELSNDAIVNLIMKTSSEENQGGRTSVLRSKRAKRESIYNYFKEYLAPVKITCDLYEYGPCDLSKLLPEEYKAKDLYVKKYVDSKTKCEGSMFELDTSLSYLGQNVPMLVWIIISGTNEPIRYGVNWKKEAYVYLPQGKGPQSLEKYSKLVIKNKDCNGKAVSVASSTKRREIKGSHGKWNISYISDQRILALIKDPVICYCNYDLCNNHSAYDKLLSKEILEGPEVDKFLSETCTIGIECIINIKGNYTLTHDYFIVAKSVSAPLSGVLIRKFEGVYKYSVNKDDYLTEVKSETNANLFWIPEGAQGKNRIFIGVLKILSVFTGNVYASFFGEQQIIFNNRNLLDCVDTYALVYKIDISRSAPRIKKQYTLLSKSKIRDNSITIDIVFLATSIYTLKYCDNCDQRFQCNENDDYESYPLLANIYVRGIEYTQGVACDLLNNCTASLNTLNMNQKSNVNSRILVSKKCGNPDFLHFLEDNGLGRNEIQKNSTKYKWTTINNSVPLYPLTVFKLCWCSKIFLKHEECDIRDYTIEVGSLMHGDFKTLKNECWIGSNCEVVATGDSIKGAGSVTISKNCDEYRSWTKSLYTILETISFKQENVFKTLIRLDIKNDKSIVGNYNLCWKPKNEIQQTSVGLIEIKAFELNMERYYVKLGSSVVIKPKYNVKGEHFILISKDCNETGDAVPERRSMPNIGLHMNKIIFNTRKKICWCVTNASIRCNLLEQFKTEVGEMSISGLTFNNTKISCKRLEKCSINLQFETSVDIRNYDIDSFNSGSMLLIRRKDCNSVFYKSILYMDSVYSTVPIIQLRQEEVFIVKYHTIYEKVIGMSKPLGEYNLCYKTLSDENFHVTRISVDVIKNVGPSLTKSQIMVYSGKRFNITITGHNLDNNFKVFLSTTPNCYQNNENYSNVIVSMPSKPTLAYKDNGKDVLIWTGVIVNKNFMGQQVTLNDISMANHFDVSQKLHLCYEWDDTPVYTGIDYLISAPNQIDKSDFKVNEPLKTILKNKWHNHKTNILLITFLSPRAIDVHCENNGLDQYSENVKYSFYSTNRFISEFSKYLEIKNSLICWCGGSDCKSISDYSTTIMFPSFNGLNIEVIELSNELFNLKYTGTELTPFDEIRIVDYKSECGDSNSSIMTTNLLKPIVAQPSTSNAMSFAERNESGLVKKFSLNNNKAIWESRPLKLSKIENHINLSYRVCMCSFSIREQCKRGGDFMDTVGLVVKSNPKNTKKRQFIIRIFISYGHTDEKWIKICSRQNVDLLHAAMYSFRMSGEVSEARGFVEKFISRYSQNEGFMLESCLVEDTEVNVDSKNYTRFMVESKRGVYTMQKVAIMAKVQQDIAIRANHLSEGESYKLSIIPSDMSCSDTEESSLHLVESSKIENDRLLLFENVVMEKVGTYKLCIKQVKKTSNQESDHTWFGIGFLKVKEYYLNYVSDLISFNPLKINDEAATVPESEQKCELEGYTGLVQLCLVLKHQLVIVSDCNNKLWAVEFNIKNGVVNVLKNKNMMSLNYISDHPEKNWYLCKEIEHNSSLVFLGERYLLSVKLPFEKDNLEIIKVFKHNIVNPLDVTMLDSSFLVSDGYSRSLYLYSISNDAPDTLNKEKILTGYYCISLHLLLEADNSQDTANLVCLEPEVNSIIIFNYDELVKQTNSAIITTYESTSEQNTVKIGSLNRPCALDSYKTSFLDKDYTLLFVAENTTGRIIVFKIEDNAIHGYKIMYSRGLISKINVEPNSKIIYISSWRNHMGRIEEFVQNKSINLYLYLSFYYNVPEKYQSGDEIELEPVMKGDYFEFFHEKPRDNKENQQVVNLASVGLSLDVKTGKITGKININGTYFITIYGGNLLKEVETTIKISASCPPSQQFSKVYRLCEDCPIGTYRNDEAEDLCIPCSAKKPNSTTKQVGSKYFLDCLCEPGYFLRGDSCVKCEEATWKEEIGDSPCSGTCGSNMTSDVVGAKSLEELNCYCLPRFYNMRNAGLDSELVPPDILNMAGLATTMEIRYRDIDPSLVFCIPCDVGFYCPGGDSMPKYCGVGKSTLGKYSHSEDECECDKGYGLTPEGCKPCSKFGYKDSVGNTLCNHCHEHSSKKDMKLLNFDSKLFSFDPNAPRMNEKQEEIGLVEMFLAHLKIFTSENDGEILVTNKYGSKSVSECKYCISGYYFDNNAKDCFVCPYGSFCPGFDSQPKRCGLNSVLSSDNALSPMSCMCPMKYGNPSETRNPISLSVECQQCPLGYFQHLDLIDIPCLPCPENTKTTSVGSYSILSCLPEPGSFIHALMKVPISLILETEDKAKEETFESKYIKIRDESGTMTTECTEVRGSRVSSRFKAEVLRETEKSCSDECLRNIYCTGYSFNAANYYFLDEATEYVTNDVYLFDGTSFINVEYKTCTLYFFNLDIIEGEDDDESEEVIKLCKVVYEFPFESMLCPMNNYCAGSRIPTPCHKNSVTRGIGAKSIDSCLCIEGYEPSTQVKGQCTPCNIGWYKEEIGNAACQRCPEKFKTFLPGSKNSTDCACTQGYYAVPENKHDMIVINEEYIVTDKSISKKGEDIDVGMDIQIEDYNRFDYMEENRSRMLLSESLVFLPSGMTTKTAPRANTYKIRCEKCLYDHYCPGGWLGYMDSDYENTVKMDINKYKIHNIPYKCPIGSGIPTQATNPSSLTQCLCLPGYMPMGFESIQHEMDTTYNSVGEYFTTIMSLVLRRTYSSRCIQCETGMFKEGQENSTCSGRCMEYATTYGGSVSESQCFCHYGRYMKRKYMKNNPLKSKIIKEDYRNLKCSKCMEGAICPGGLDVEIVEILKQQYDFQSIKLENHVKPMPRQGYFPAYPSYNNIETISETWLPWTQNVAIAEQVNTAYMDFHPCGIEFRCGGGFTGYCSKGSTGYLCSRCVPNYDMVYFRSVCVECQSLFVEISKYFLYRLPLCFIVFLIFVILHYNLEACCVLLKIFIEFFFTMLPYGTISMFTRSSLKPFVHVYNNIFGNSLMHFIYIRIGCIYKIKNPDNYVIIWYVQRFISIIAPLIDSLFLLLIFFIMKTLVFLKELIFHNKYDSDSDYVDEPRTNSSNLIHDNNYFSLFLKILIINYFTQIHFIWTELLQMVWCVSVKYKKQPSVSVMLHFPTEVCNADNNRFVTTAAASSCIIAASFILFFVYIIRFHSTEYGTFFGLGYRKRYKAWDCLSLSRRFLVSLITTFHIRIQSPHNSGRLRVITSLMLSSFMGVVYLVKFPFNLRNDNLFNRLQVLGICVNIATAFMIQGSFSYDFNYATLVPVFLFGGYCVVLVWYTLVEIGRISKLDNLRRTYFKNFKQWLWNLVSRCLQFFTYWHTEAQITYNIKEKCITVESPFDLDYSVSNVKKVKNRYYKGKNSRLNRSARNRVALSIHQSMNKLILDKSTLSVPSYWIEFIINYTMTKFDSINRHRVKDSTEIEEIAITPWLISKFTLDASNEDFEIHIKSFDPEKPNLLKEVEKNYSGIKRAMFQKIAQNMGDQEIDQEKLDEMIEMMHTKAILEEKLEKLSQELDKLIENAKQGELAVRYVFQIEEGVKNLVNTPLTNDEILLKIEESISHRKSDKFTID</sequence>
<gene>
    <name evidence="7" type="ORF">TOT_010000390</name>
</gene>
<feature type="domain" description="Tyrosine-protein kinase ephrin type A/B receptor-like" evidence="4">
    <location>
        <begin position="1504"/>
        <end position="1543"/>
    </location>
</feature>
<dbReference type="STRING" id="869250.J4C7F0"/>
<evidence type="ECO:0000256" key="3">
    <source>
        <dbReference type="SAM" id="Phobius"/>
    </source>
</evidence>
<feature type="transmembrane region" description="Helical" evidence="3">
    <location>
        <begin position="2444"/>
        <end position="2466"/>
    </location>
</feature>
<dbReference type="InterPro" id="IPR056048">
    <property type="entry name" value="CRMPA/B-like_DUF7631"/>
</dbReference>
<feature type="domain" description="DUF7631" evidence="6">
    <location>
        <begin position="5558"/>
        <end position="5607"/>
    </location>
</feature>
<feature type="transmembrane region" description="Helical" evidence="3">
    <location>
        <begin position="5699"/>
        <end position="5719"/>
    </location>
</feature>
<evidence type="ECO:0000313" key="7">
    <source>
        <dbReference type="EMBL" id="BAM38923.1"/>
    </source>
</evidence>
<keyword evidence="3" id="KW-1133">Transmembrane helix</keyword>
<dbReference type="PANTHER" id="PTHR46967:SF1">
    <property type="entry name" value="KERATIN-ASSOCIATED PROTEIN 16-1-LIKE"/>
    <property type="match status" value="1"/>
</dbReference>
<dbReference type="Pfam" id="PF07699">
    <property type="entry name" value="Ephrin_rec_like"/>
    <property type="match status" value="6"/>
</dbReference>